<gene>
    <name evidence="2" type="ORF">PECAL_1P24350</name>
</gene>
<evidence type="ECO:0000256" key="1">
    <source>
        <dbReference type="SAM" id="MobiDB-lite"/>
    </source>
</evidence>
<feature type="region of interest" description="Disordered" evidence="1">
    <location>
        <begin position="60"/>
        <end position="129"/>
    </location>
</feature>
<feature type="compositionally biased region" description="Basic residues" evidence="1">
    <location>
        <begin position="84"/>
        <end position="96"/>
    </location>
</feature>
<dbReference type="AlphaFoldDB" id="A0A8J2SE51"/>
<proteinExistence type="predicted"/>
<evidence type="ECO:0000313" key="2">
    <source>
        <dbReference type="EMBL" id="CAH0365969.1"/>
    </source>
</evidence>
<feature type="non-terminal residue" evidence="2">
    <location>
        <position position="232"/>
    </location>
</feature>
<protein>
    <submittedName>
        <fullName evidence="2">Uncharacterized protein</fullName>
    </submittedName>
</protein>
<sequence length="232" mass="24047">MCVDAATGGSPRSTAGDISVGAETPVSVGRGRRSRSCITAGRDGAARSVACRPAVRRPVKVGGDRGSLSRRDHGLRARETGRAARGRRLRGAAPRRRAGDASRTVRARVRATRSASKSARNGSRFHDGPGGVVLRSVRLCGATSGDGSPTASCRNRSGTYGSRSALGGPRPRGCFRATASGHVLAVFAPQTRPAAMGSSEDRGARLWQGRAAAARGGRALCSCDPTNCIERR</sequence>
<feature type="region of interest" description="Disordered" evidence="1">
    <location>
        <begin position="143"/>
        <end position="168"/>
    </location>
</feature>
<dbReference type="EMBL" id="CAKKNE010000001">
    <property type="protein sequence ID" value="CAH0365969.1"/>
    <property type="molecule type" value="Genomic_DNA"/>
</dbReference>
<accession>A0A8J2SE51</accession>
<dbReference type="Proteomes" id="UP000789595">
    <property type="component" value="Unassembled WGS sequence"/>
</dbReference>
<comment type="caution">
    <text evidence="2">The sequence shown here is derived from an EMBL/GenBank/DDBJ whole genome shotgun (WGS) entry which is preliminary data.</text>
</comment>
<reference evidence="2" key="1">
    <citation type="submission" date="2021-11" db="EMBL/GenBank/DDBJ databases">
        <authorList>
            <consortium name="Genoscope - CEA"/>
            <person name="William W."/>
        </authorList>
    </citation>
    <scope>NUCLEOTIDE SEQUENCE</scope>
</reference>
<feature type="region of interest" description="Disordered" evidence="1">
    <location>
        <begin position="1"/>
        <end position="35"/>
    </location>
</feature>
<organism evidence="2 3">
    <name type="scientific">Pelagomonas calceolata</name>
    <dbReference type="NCBI Taxonomy" id="35677"/>
    <lineage>
        <taxon>Eukaryota</taxon>
        <taxon>Sar</taxon>
        <taxon>Stramenopiles</taxon>
        <taxon>Ochrophyta</taxon>
        <taxon>Pelagophyceae</taxon>
        <taxon>Pelagomonadales</taxon>
        <taxon>Pelagomonadaceae</taxon>
        <taxon>Pelagomonas</taxon>
    </lineage>
</organism>
<evidence type="ECO:0000313" key="3">
    <source>
        <dbReference type="Proteomes" id="UP000789595"/>
    </source>
</evidence>
<name>A0A8J2SE51_9STRA</name>
<feature type="compositionally biased region" description="Polar residues" evidence="1">
    <location>
        <begin position="145"/>
        <end position="162"/>
    </location>
</feature>
<keyword evidence="3" id="KW-1185">Reference proteome</keyword>
<feature type="compositionally biased region" description="Basic and acidic residues" evidence="1">
    <location>
        <begin position="67"/>
        <end position="82"/>
    </location>
</feature>